<sequence length="80" mass="8419">MASPSSYVATAPSPSTVLAHLAAAKVSILLGLSDPELAYVTSNFLPISNSPRRAVLAVAVAGKLARARGIWRWWLASTSR</sequence>
<dbReference type="Proteomes" id="UP000026960">
    <property type="component" value="Chromosome 8"/>
</dbReference>
<reference evidence="1" key="1">
    <citation type="journal article" date="2009" name="Rice">
        <title>De Novo Next Generation Sequencing of Plant Genomes.</title>
        <authorList>
            <person name="Rounsley S."/>
            <person name="Marri P.R."/>
            <person name="Yu Y."/>
            <person name="He R."/>
            <person name="Sisneros N."/>
            <person name="Goicoechea J.L."/>
            <person name="Lee S.J."/>
            <person name="Angelova A."/>
            <person name="Kudrna D."/>
            <person name="Luo M."/>
            <person name="Affourtit J."/>
            <person name="Desany B."/>
            <person name="Knight J."/>
            <person name="Niazi F."/>
            <person name="Egholm M."/>
            <person name="Wing R.A."/>
        </authorList>
    </citation>
    <scope>NUCLEOTIDE SEQUENCE [LARGE SCALE GENOMIC DNA]</scope>
    <source>
        <strain evidence="1">cv. IRGC 105608</strain>
    </source>
</reference>
<reference evidence="1" key="2">
    <citation type="submission" date="2015-03" db="UniProtKB">
        <authorList>
            <consortium name="EnsemblPlants"/>
        </authorList>
    </citation>
    <scope>IDENTIFICATION</scope>
</reference>
<accession>A0A0D3H112</accession>
<dbReference type="PaxDb" id="65489-OBART08G17010.1"/>
<keyword evidence="2" id="KW-1185">Reference proteome</keyword>
<evidence type="ECO:0000313" key="1">
    <source>
        <dbReference type="EnsemblPlants" id="OBART08G17010.1"/>
    </source>
</evidence>
<organism evidence="1">
    <name type="scientific">Oryza barthii</name>
    <dbReference type="NCBI Taxonomy" id="65489"/>
    <lineage>
        <taxon>Eukaryota</taxon>
        <taxon>Viridiplantae</taxon>
        <taxon>Streptophyta</taxon>
        <taxon>Embryophyta</taxon>
        <taxon>Tracheophyta</taxon>
        <taxon>Spermatophyta</taxon>
        <taxon>Magnoliopsida</taxon>
        <taxon>Liliopsida</taxon>
        <taxon>Poales</taxon>
        <taxon>Poaceae</taxon>
        <taxon>BOP clade</taxon>
        <taxon>Oryzoideae</taxon>
        <taxon>Oryzeae</taxon>
        <taxon>Oryzinae</taxon>
        <taxon>Oryza</taxon>
    </lineage>
</organism>
<name>A0A0D3H112_9ORYZ</name>
<evidence type="ECO:0000313" key="2">
    <source>
        <dbReference type="Proteomes" id="UP000026960"/>
    </source>
</evidence>
<dbReference type="Gramene" id="OBART08G17010.1">
    <property type="protein sequence ID" value="OBART08G17010.1"/>
    <property type="gene ID" value="OBART08G17010"/>
</dbReference>
<dbReference type="AlphaFoldDB" id="A0A0D3H112"/>
<proteinExistence type="predicted"/>
<dbReference type="EnsemblPlants" id="OBART08G17010.1">
    <property type="protein sequence ID" value="OBART08G17010.1"/>
    <property type="gene ID" value="OBART08G17010"/>
</dbReference>
<protein>
    <submittedName>
        <fullName evidence="1">Uncharacterized protein</fullName>
    </submittedName>
</protein>
<dbReference type="HOGENOM" id="CLU_2762171_0_0_1"/>